<gene>
    <name evidence="7" type="ORF">VNO77_15213</name>
</gene>
<dbReference type="Pfam" id="PF00010">
    <property type="entry name" value="HLH"/>
    <property type="match status" value="1"/>
</dbReference>
<dbReference type="GO" id="GO:0090575">
    <property type="term" value="C:RNA polymerase II transcription regulator complex"/>
    <property type="evidence" value="ECO:0007669"/>
    <property type="project" value="TreeGrafter"/>
</dbReference>
<dbReference type="FunFam" id="4.10.280.10:FF:000074">
    <property type="entry name" value="Transcription factor ORG2"/>
    <property type="match status" value="1"/>
</dbReference>
<keyword evidence="4" id="KW-0804">Transcription</keyword>
<evidence type="ECO:0000256" key="5">
    <source>
        <dbReference type="ARBA" id="ARBA00023242"/>
    </source>
</evidence>
<dbReference type="Proteomes" id="UP001367508">
    <property type="component" value="Unassembled WGS sequence"/>
</dbReference>
<dbReference type="EMBL" id="JAYMYQ010000003">
    <property type="protein sequence ID" value="KAK7344943.1"/>
    <property type="molecule type" value="Genomic_DNA"/>
</dbReference>
<comment type="caution">
    <text evidence="7">The sequence shown here is derived from an EMBL/GenBank/DDBJ whole genome shotgun (WGS) entry which is preliminary data.</text>
</comment>
<dbReference type="SMART" id="SM00353">
    <property type="entry name" value="HLH"/>
    <property type="match status" value="1"/>
</dbReference>
<evidence type="ECO:0000313" key="7">
    <source>
        <dbReference type="EMBL" id="KAK7344943.1"/>
    </source>
</evidence>
<protein>
    <recommendedName>
        <fullName evidence="6">BHLH domain-containing protein</fullName>
    </recommendedName>
</protein>
<feature type="domain" description="BHLH" evidence="6">
    <location>
        <begin position="59"/>
        <end position="111"/>
    </location>
</feature>
<dbReference type="AlphaFoldDB" id="A0AAN9QVR5"/>
<evidence type="ECO:0000256" key="1">
    <source>
        <dbReference type="ARBA" id="ARBA00004123"/>
    </source>
</evidence>
<keyword evidence="3" id="KW-0238">DNA-binding</keyword>
<evidence type="ECO:0000256" key="4">
    <source>
        <dbReference type="ARBA" id="ARBA00023163"/>
    </source>
</evidence>
<keyword evidence="5" id="KW-0539">Nucleus</keyword>
<evidence type="ECO:0000256" key="2">
    <source>
        <dbReference type="ARBA" id="ARBA00023015"/>
    </source>
</evidence>
<name>A0AAN9QVR5_CANGL</name>
<dbReference type="PANTHER" id="PTHR13935:SF41">
    <property type="entry name" value="TRANSCRIPTION FACTOR ORG2-RELATED"/>
    <property type="match status" value="1"/>
</dbReference>
<organism evidence="7 8">
    <name type="scientific">Canavalia gladiata</name>
    <name type="common">Sword bean</name>
    <name type="synonym">Dolichos gladiatus</name>
    <dbReference type="NCBI Taxonomy" id="3824"/>
    <lineage>
        <taxon>Eukaryota</taxon>
        <taxon>Viridiplantae</taxon>
        <taxon>Streptophyta</taxon>
        <taxon>Embryophyta</taxon>
        <taxon>Tracheophyta</taxon>
        <taxon>Spermatophyta</taxon>
        <taxon>Magnoliopsida</taxon>
        <taxon>eudicotyledons</taxon>
        <taxon>Gunneridae</taxon>
        <taxon>Pentapetalae</taxon>
        <taxon>rosids</taxon>
        <taxon>fabids</taxon>
        <taxon>Fabales</taxon>
        <taxon>Fabaceae</taxon>
        <taxon>Papilionoideae</taxon>
        <taxon>50 kb inversion clade</taxon>
        <taxon>NPAAA clade</taxon>
        <taxon>indigoferoid/millettioid clade</taxon>
        <taxon>Phaseoleae</taxon>
        <taxon>Canavalia</taxon>
    </lineage>
</organism>
<evidence type="ECO:0000313" key="8">
    <source>
        <dbReference type="Proteomes" id="UP001367508"/>
    </source>
</evidence>
<proteinExistence type="predicted"/>
<sequence>MLALSPPMFSTIGWPFEEPISQRQNYLNRVNNREGSEVFQYQLSSSTLSPGISSDLNMVKKLNHNASERDRRKKINALYSSLRSLLPLSDQMKKLSIPATISRVLKYIPELQQQVEGLTKKKEEILLKISQQGDAVVNKESRRKIAQYNSGFVVSTSRLSDNEASIQISSYIVHKIPLSEILLSLENDGLVLLNVSSSHTYGGRLFYNLHFQVDKFQRLESEILSEKLLSIIEKKEGDFLVK</sequence>
<dbReference type="SUPFAM" id="SSF47459">
    <property type="entry name" value="HLH, helix-loop-helix DNA-binding domain"/>
    <property type="match status" value="1"/>
</dbReference>
<dbReference type="Gene3D" id="4.10.280.10">
    <property type="entry name" value="Helix-loop-helix DNA-binding domain"/>
    <property type="match status" value="1"/>
</dbReference>
<keyword evidence="8" id="KW-1185">Reference proteome</keyword>
<dbReference type="InterPro" id="IPR036638">
    <property type="entry name" value="HLH_DNA-bd_sf"/>
</dbReference>
<keyword evidence="2" id="KW-0805">Transcription regulation</keyword>
<dbReference type="GO" id="GO:0046983">
    <property type="term" value="F:protein dimerization activity"/>
    <property type="evidence" value="ECO:0007669"/>
    <property type="project" value="InterPro"/>
</dbReference>
<dbReference type="GO" id="GO:0000977">
    <property type="term" value="F:RNA polymerase II transcription regulatory region sequence-specific DNA binding"/>
    <property type="evidence" value="ECO:0007669"/>
    <property type="project" value="TreeGrafter"/>
</dbReference>
<comment type="subcellular location">
    <subcellularLocation>
        <location evidence="1">Nucleus</location>
    </subcellularLocation>
</comment>
<evidence type="ECO:0000256" key="3">
    <source>
        <dbReference type="ARBA" id="ARBA00023125"/>
    </source>
</evidence>
<dbReference type="PANTHER" id="PTHR13935">
    <property type="entry name" value="ACHAETE-SCUTE TRANSCRIPTION FACTOR-RELATED"/>
    <property type="match status" value="1"/>
</dbReference>
<evidence type="ECO:0000259" key="6">
    <source>
        <dbReference type="PROSITE" id="PS50888"/>
    </source>
</evidence>
<dbReference type="GO" id="GO:0000981">
    <property type="term" value="F:DNA-binding transcription factor activity, RNA polymerase II-specific"/>
    <property type="evidence" value="ECO:0007669"/>
    <property type="project" value="TreeGrafter"/>
</dbReference>
<dbReference type="GO" id="GO:0010106">
    <property type="term" value="P:cellular response to iron ion starvation"/>
    <property type="evidence" value="ECO:0007669"/>
    <property type="project" value="UniProtKB-ARBA"/>
</dbReference>
<dbReference type="PROSITE" id="PS50888">
    <property type="entry name" value="BHLH"/>
    <property type="match status" value="1"/>
</dbReference>
<dbReference type="InterPro" id="IPR015660">
    <property type="entry name" value="MASH1/Ascl1a-like"/>
</dbReference>
<dbReference type="InterPro" id="IPR011598">
    <property type="entry name" value="bHLH_dom"/>
</dbReference>
<accession>A0AAN9QVR5</accession>
<reference evidence="7 8" key="1">
    <citation type="submission" date="2024-01" db="EMBL/GenBank/DDBJ databases">
        <title>The genomes of 5 underutilized Papilionoideae crops provide insights into root nodulation and disease resistanc.</title>
        <authorList>
            <person name="Jiang F."/>
        </authorList>
    </citation>
    <scope>NUCLEOTIDE SEQUENCE [LARGE SCALE GENOMIC DNA]</scope>
    <source>
        <strain evidence="7">LVBAO_FW01</strain>
        <tissue evidence="7">Leaves</tissue>
    </source>
</reference>